<dbReference type="InterPro" id="IPR055348">
    <property type="entry name" value="DctQ"/>
</dbReference>
<evidence type="ECO:0000256" key="5">
    <source>
        <dbReference type="ARBA" id="ARBA00022989"/>
    </source>
</evidence>
<feature type="transmembrane region" description="Helical" evidence="7">
    <location>
        <begin position="12"/>
        <end position="36"/>
    </location>
</feature>
<dbReference type="GO" id="GO:0005886">
    <property type="term" value="C:plasma membrane"/>
    <property type="evidence" value="ECO:0007669"/>
    <property type="project" value="UniProtKB-SubCell"/>
</dbReference>
<evidence type="ECO:0000259" key="8">
    <source>
        <dbReference type="Pfam" id="PF04290"/>
    </source>
</evidence>
<accession>A0A1T4VZE4</accession>
<evidence type="ECO:0000256" key="6">
    <source>
        <dbReference type="ARBA" id="ARBA00023136"/>
    </source>
</evidence>
<feature type="transmembrane region" description="Helical" evidence="7">
    <location>
        <begin position="95"/>
        <end position="117"/>
    </location>
</feature>
<dbReference type="Proteomes" id="UP000190460">
    <property type="component" value="Unassembled WGS sequence"/>
</dbReference>
<protein>
    <recommendedName>
        <fullName evidence="7">TRAP transporter small permease protein</fullName>
    </recommendedName>
</protein>
<dbReference type="Pfam" id="PF04290">
    <property type="entry name" value="DctQ"/>
    <property type="match status" value="1"/>
</dbReference>
<comment type="function">
    <text evidence="7">Part of the tripartite ATP-independent periplasmic (TRAP) transport system.</text>
</comment>
<dbReference type="STRING" id="92487.SAMN02745130_00711"/>
<feature type="domain" description="Tripartite ATP-independent periplasmic transporters DctQ component" evidence="8">
    <location>
        <begin position="52"/>
        <end position="161"/>
    </location>
</feature>
<dbReference type="GO" id="GO:0022857">
    <property type="term" value="F:transmembrane transporter activity"/>
    <property type="evidence" value="ECO:0007669"/>
    <property type="project" value="UniProtKB-UniRule"/>
</dbReference>
<dbReference type="EMBL" id="FUYB01000002">
    <property type="protein sequence ID" value="SKA70356.1"/>
    <property type="molecule type" value="Genomic_DNA"/>
</dbReference>
<dbReference type="RefSeq" id="WP_078921188.1">
    <property type="nucleotide sequence ID" value="NZ_FUYB01000002.1"/>
</dbReference>
<organism evidence="9 10">
    <name type="scientific">Thiothrix eikelboomii</name>
    <dbReference type="NCBI Taxonomy" id="92487"/>
    <lineage>
        <taxon>Bacteria</taxon>
        <taxon>Pseudomonadati</taxon>
        <taxon>Pseudomonadota</taxon>
        <taxon>Gammaproteobacteria</taxon>
        <taxon>Thiotrichales</taxon>
        <taxon>Thiotrichaceae</taxon>
        <taxon>Thiothrix</taxon>
    </lineage>
</organism>
<reference evidence="9 10" key="1">
    <citation type="submission" date="2017-02" db="EMBL/GenBank/DDBJ databases">
        <authorList>
            <person name="Peterson S.W."/>
        </authorList>
    </citation>
    <scope>NUCLEOTIDE SEQUENCE [LARGE SCALE GENOMIC DNA]</scope>
    <source>
        <strain evidence="9 10">ATCC 49788</strain>
    </source>
</reference>
<keyword evidence="5 7" id="KW-1133">Transmembrane helix</keyword>
<dbReference type="OrthoDB" id="6900059at2"/>
<feature type="transmembrane region" description="Helical" evidence="7">
    <location>
        <begin position="56"/>
        <end position="74"/>
    </location>
</feature>
<keyword evidence="6 7" id="KW-0472">Membrane</keyword>
<proteinExistence type="inferred from homology"/>
<feature type="transmembrane region" description="Helical" evidence="7">
    <location>
        <begin position="137"/>
        <end position="159"/>
    </location>
</feature>
<comment type="subcellular location">
    <subcellularLocation>
        <location evidence="7">Cell inner membrane</location>
        <topology evidence="7">Multi-pass membrane protein</topology>
    </subcellularLocation>
    <subcellularLocation>
        <location evidence="1">Cell membrane</location>
        <topology evidence="1">Multi-pass membrane protein</topology>
    </subcellularLocation>
</comment>
<keyword evidence="4 7" id="KW-0812">Transmembrane</keyword>
<evidence type="ECO:0000313" key="9">
    <source>
        <dbReference type="EMBL" id="SKA70356.1"/>
    </source>
</evidence>
<evidence type="ECO:0000256" key="1">
    <source>
        <dbReference type="ARBA" id="ARBA00004651"/>
    </source>
</evidence>
<evidence type="ECO:0000256" key="4">
    <source>
        <dbReference type="ARBA" id="ARBA00022692"/>
    </source>
</evidence>
<name>A0A1T4VZE4_9GAMM</name>
<keyword evidence="7" id="KW-0997">Cell inner membrane</keyword>
<evidence type="ECO:0000313" key="10">
    <source>
        <dbReference type="Proteomes" id="UP000190460"/>
    </source>
</evidence>
<evidence type="ECO:0000256" key="3">
    <source>
        <dbReference type="ARBA" id="ARBA00022475"/>
    </source>
</evidence>
<keyword evidence="3" id="KW-1003">Cell membrane</keyword>
<keyword evidence="2 7" id="KW-0813">Transport</keyword>
<sequence>MRSFLYRLADYFALGGGLIIMAIVLVTTTNVTAFALNRIASLLGGQVAGLSGYEDFVRLAMSAAALMFFPYAQVKHGHVAVDIFMNKAPAWLQRFTDKCWAVLIVIMALFLMYWMIIGLFEKRADHVVVGVLNWVEWPFYIPGILSLLLWAAIALVQVFDQAPVEVSHV</sequence>
<evidence type="ECO:0000256" key="2">
    <source>
        <dbReference type="ARBA" id="ARBA00022448"/>
    </source>
</evidence>
<evidence type="ECO:0000256" key="7">
    <source>
        <dbReference type="RuleBase" id="RU369079"/>
    </source>
</evidence>
<comment type="similarity">
    <text evidence="7">Belongs to the TRAP transporter small permease family.</text>
</comment>
<gene>
    <name evidence="9" type="ORF">SAMN02745130_00711</name>
</gene>
<keyword evidence="10" id="KW-1185">Reference proteome</keyword>
<dbReference type="AlphaFoldDB" id="A0A1T4VZE4"/>
<comment type="subunit">
    <text evidence="7">The complex comprises the extracytoplasmic solute receptor protein and the two transmembrane proteins.</text>
</comment>